<dbReference type="KEGG" id="tep:TepRe1_2490"/>
<dbReference type="PROSITE" id="PS50853">
    <property type="entry name" value="FN3"/>
    <property type="match status" value="1"/>
</dbReference>
<dbReference type="RefSeq" id="WP_013779509.1">
    <property type="nucleotide sequence ID" value="NC_015519.1"/>
</dbReference>
<protein>
    <submittedName>
        <fullName evidence="4">Cell surface receptor IPT/TIG domain protein</fullName>
    </submittedName>
</protein>
<dbReference type="InterPro" id="IPR013783">
    <property type="entry name" value="Ig-like_fold"/>
</dbReference>
<keyword evidence="1" id="KW-0732">Signal</keyword>
<evidence type="ECO:0000259" key="3">
    <source>
        <dbReference type="PROSITE" id="PS50853"/>
    </source>
</evidence>
<dbReference type="HOGENOM" id="CLU_232755_0_0_9"/>
<dbReference type="SMART" id="SM00429">
    <property type="entry name" value="IPT"/>
    <property type="match status" value="4"/>
</dbReference>
<dbReference type="SUPFAM" id="SSF81296">
    <property type="entry name" value="E set domains"/>
    <property type="match status" value="4"/>
</dbReference>
<dbReference type="InterPro" id="IPR003961">
    <property type="entry name" value="FN3_dom"/>
</dbReference>
<dbReference type="CDD" id="cd00063">
    <property type="entry name" value="FN3"/>
    <property type="match status" value="1"/>
</dbReference>
<keyword evidence="4" id="KW-0675">Receptor</keyword>
<evidence type="ECO:0000256" key="1">
    <source>
        <dbReference type="ARBA" id="ARBA00022729"/>
    </source>
</evidence>
<accession>F4LTZ3</accession>
<evidence type="ECO:0000256" key="2">
    <source>
        <dbReference type="SAM" id="MobiDB-lite"/>
    </source>
</evidence>
<feature type="region of interest" description="Disordered" evidence="2">
    <location>
        <begin position="1848"/>
        <end position="1879"/>
    </location>
</feature>
<dbReference type="SUPFAM" id="SSF49265">
    <property type="entry name" value="Fibronectin type III"/>
    <property type="match status" value="1"/>
</dbReference>
<dbReference type="Pfam" id="PF01833">
    <property type="entry name" value="TIG"/>
    <property type="match status" value="4"/>
</dbReference>
<dbReference type="InterPro" id="IPR014756">
    <property type="entry name" value="Ig_E-set"/>
</dbReference>
<dbReference type="EMBL" id="HF563609">
    <property type="protein sequence ID" value="CCP27550.1"/>
    <property type="molecule type" value="Genomic_DNA"/>
</dbReference>
<feature type="compositionally biased region" description="Polar residues" evidence="2">
    <location>
        <begin position="1849"/>
        <end position="1859"/>
    </location>
</feature>
<dbReference type="Pfam" id="PF00041">
    <property type="entry name" value="fn3"/>
    <property type="match status" value="1"/>
</dbReference>
<gene>
    <name evidence="4" type="ordered locus">TEPIRE1_2682</name>
</gene>
<dbReference type="InterPro" id="IPR002909">
    <property type="entry name" value="IPT_dom"/>
</dbReference>
<dbReference type="Gene3D" id="2.60.40.10">
    <property type="entry name" value="Immunoglobulins"/>
    <property type="match status" value="6"/>
</dbReference>
<proteinExistence type="predicted"/>
<sequence>MARPKKIVSAMLAVIMLLSFIPCEIKSVYGYDKDSFAVTEIVIGKEHDSSRLTTGMSISIKGRELEGAPVFIEYGSKFEQLKSPKINTYGLLYFEFTKPEDWEKLKNIKSIIVGTATIPIGDKGAMPTITDVTPKVNKDSGTLYIKGTNFDLITGTAEITVKYGTGVLFNPIPNSCFGTNPAEITEFQEGELGLQDIEITREFHTEEPVYFNEQYDKVSVKVTINHTYNGQFRLVEDLNISDDIEMFPNRGAKGGKVYFKASQLRQYDVYFLKATDGTDPYTTANKGKNPSPLQQTEDGKYVFTVEVPDITPGEYWVVLTNQVPDYKDPMQAVSGEYIYAKEKFTVIQGSKSAKIDTIQPNKGPDTGSIATITGRYLGSLNIDDLQIDDNCPADITILSDGVMKITYKNNDNTHIGKYRDSNVALVEKTIKVIVGPQADVIEDGSSFSPDIDKLVIKINPDTDESNPIKDVVVETATKIVTVTENNKKEYTFTERAELPKGYTFISSRIKPEVQSIVPDEIHVVKKSDDTYIIPQDLMIGIYGKNFTVYKYVHNEETRASYPIISLGDVIINKNDKDVELYVMDDSGNIMDGSPGQETGNKILAVIPKGTPVSKEYVDTNVSVVVTNPVRNSQIPGLSSEDSVMVKFTLAKDDKTPVIESVTPDVVTVDGGETVTIKGSNFLQDVKVFIDGKEVSGIKREGDGKTITFKAPPGREGATQLQVMNPGGGIAVKEFNYVKTYTDPKITDFSPKIGNTGTLVLVNGDNFLPPDPTSTGATTSEIYKLIGTRILLQNRDINEYNTDPETKHIKLQYYASPENNEILSIGETADGRKYLQMADYWHSVVFVDSSGKFYTLRQDVRGNAILSDGVSNTYYLNLKYVKDDNNGDGEYKIFASKEGGSDYPVTIGAEAINSKDATCLTIGESPQVRLYMQTLYKVDNNGIIVGNNVKVIDKNTILFKVPVLTLGDGYYDLTVLNPDTKRDSRTGAQGFYYYTHPQSTPKITNIVPDKGSADGGYTIDIIGEDFKDDGTSKTKVFINGVEVKKEDTVVSVDGKTITVKVPPFTGDLSKEKETDRITVPVVVLNPDGASAGKEDGFTYMVPTSHPQITRIVPTQGSAAGKEIVEIIGRDFRYFEPYSDDNRNQIKDENEIYQDLNGNGKWDDFSNKTIEELKQECKNNNIDFNTTVIPVLPKVYFGNKAAEIIEFADGYLKVKTPADTAGSVDVYVVNNDSGISNKVKYTYTSTKPAITRIVPAEGKKHGGDRVEVFGSGFAESETRIVGADGTIKTTPMVQIRFGNITNRDIPREEENSGRIDNQRTTVNLPGGLKVEYANGNIHLTILEGGREYVTLNPIPFDGSPLFISTRLLKAEGENSYPYNELIRLEIIDRRLFVERGYAPAVEFLNSGQLVVTTPGYYTIGEVDVTLINPDGGTAQGKFTYKHPDSSPYITNITKEGKSPEEENINGKDIKVLYLTYKGGNIVSVIGGDFRENAKIQISNVATIEPKDITYMLPTKLTFTMPQVPEDAVGKLHRVVVINEDGASASSDEASPKPIYIMFVKGETAPAVAKVTPDKGPASGGTSVKIEGKDFREGLKVYFGETPVPEDKIQVIDYKTILVVTPPHAPGTVDVKVENPDGELSNPHGKFTYLSSPKISAVVDPDDPTETSRITKISVEGGQKIKLKGNSFIPGARVVFAPTLKRIDDEEDITGIIVYIDGLPYQLQGGIDGTDVIVEDSQTITVVTPPAKLDSRGVMVINPDGGASDIYDQLVYGLPELTAPMNVVAELIYDRYIKISWSAVEGAQGYEIYAVVDDNEIDFIGTTELTSFIYSDLEPNTRYRFVVKALGDFGSSPPSAESNTVKTGRRVGPPDEDGGLTDETKKEKIGDTVRVTVGTEDYKKNVTVDLTDTNFTGAKTVVVTIPAQVVSKSNAGDITITGKDFTVKLNPKVFYTSKVQQYKDRSDAGVRFEVSAGSDSPESGMRTALSAQYVLEAGFYLGSDVSYIDQLNGAIEFGMDYDKTKADLRKITNIALYRYDEAKGDWVNVYEKYSGYDTVIKTVIYQLGKYGIFGTRR</sequence>
<reference evidence="5" key="1">
    <citation type="journal article" date="2013" name="Genome Announc.">
        <title>First genome sequence of a syntrophic acetate-oxidizing bacterium, Tepidanaerobacter acetatoxydans strain Re1.</title>
        <authorList>
            <person name="Manzoor S."/>
            <person name="Bongcam-Rudloff E."/>
            <person name="Schnurer A."/>
            <person name="Muller B."/>
        </authorList>
    </citation>
    <scope>NUCLEOTIDE SEQUENCE [LARGE SCALE GENOMIC DNA]</scope>
    <source>
        <strain evidence="5">Re1</strain>
    </source>
</reference>
<dbReference type="OrthoDB" id="1656124at2"/>
<keyword evidence="5" id="KW-1185">Reference proteome</keyword>
<dbReference type="eggNOG" id="COG4733">
    <property type="taxonomic scope" value="Bacteria"/>
</dbReference>
<accession>L0S2P5</accession>
<evidence type="ECO:0000313" key="4">
    <source>
        <dbReference type="EMBL" id="CCP27550.1"/>
    </source>
</evidence>
<dbReference type="PANTHER" id="PTHR46769:SF2">
    <property type="entry name" value="FIBROCYSTIN-L ISOFORM 2 PRECURSOR-RELATED"/>
    <property type="match status" value="1"/>
</dbReference>
<dbReference type="STRING" id="1209989.TepRe1_2490"/>
<dbReference type="KEGG" id="tae:TepiRe1_2682"/>
<name>F4LTZ3_TEPAE</name>
<dbReference type="PATRIC" id="fig|1209989.3.peg.3073"/>
<dbReference type="PANTHER" id="PTHR46769">
    <property type="entry name" value="POLYCYSTIC KIDNEY AND HEPATIC DISEASE 1 (AUTOSOMAL RECESSIVE)-LIKE 1"/>
    <property type="match status" value="1"/>
</dbReference>
<feature type="domain" description="Fibronectin type-III" evidence="3">
    <location>
        <begin position="1776"/>
        <end position="1863"/>
    </location>
</feature>
<organism evidence="4 5">
    <name type="scientific">Tepidanaerobacter acetatoxydans (strain DSM 21804 / JCM 16047 / Re1)</name>
    <dbReference type="NCBI Taxonomy" id="1209989"/>
    <lineage>
        <taxon>Bacteria</taxon>
        <taxon>Bacillati</taxon>
        <taxon>Bacillota</taxon>
        <taxon>Clostridia</taxon>
        <taxon>Thermosediminibacterales</taxon>
        <taxon>Tepidanaerobacteraceae</taxon>
        <taxon>Tepidanaerobacter</taxon>
    </lineage>
</organism>
<dbReference type="InterPro" id="IPR036116">
    <property type="entry name" value="FN3_sf"/>
</dbReference>
<dbReference type="SMART" id="SM00060">
    <property type="entry name" value="FN3"/>
    <property type="match status" value="1"/>
</dbReference>
<evidence type="ECO:0000313" key="5">
    <source>
        <dbReference type="Proteomes" id="UP000010802"/>
    </source>
</evidence>
<dbReference type="Proteomes" id="UP000010802">
    <property type="component" value="Chromosome"/>
</dbReference>
<dbReference type="InterPro" id="IPR052387">
    <property type="entry name" value="Fibrocystin"/>
</dbReference>
<dbReference type="CDD" id="cd00102">
    <property type="entry name" value="IPT"/>
    <property type="match status" value="3"/>
</dbReference>